<keyword evidence="10 17" id="KW-0408">Iron</keyword>
<dbReference type="InterPro" id="IPR015931">
    <property type="entry name" value="Acnase/IPM_dHydase_lsu_aba_1/3"/>
</dbReference>
<gene>
    <name evidence="21" type="ORF">FJTKL_13568</name>
</gene>
<evidence type="ECO:0000256" key="13">
    <source>
        <dbReference type="ARBA" id="ARBA00023154"/>
    </source>
</evidence>
<evidence type="ECO:0000256" key="17">
    <source>
        <dbReference type="RuleBase" id="RU362038"/>
    </source>
</evidence>
<keyword evidence="14 17" id="KW-0456">Lyase</keyword>
<dbReference type="EMBL" id="JBAWTH010000078">
    <property type="protein sequence ID" value="KAL2279181.1"/>
    <property type="molecule type" value="Genomic_DNA"/>
</dbReference>
<evidence type="ECO:0000256" key="4">
    <source>
        <dbReference type="ARBA" id="ARBA00007185"/>
    </source>
</evidence>
<comment type="cofactor">
    <cofactor evidence="17">
        <name>[4Fe-4S] cluster</name>
        <dbReference type="ChEBI" id="CHEBI:49883"/>
    </cofactor>
    <text evidence="17">Binds 1 [4Fe-4S] cluster per subunit.</text>
</comment>
<dbReference type="PANTHER" id="PTHR43822">
    <property type="entry name" value="HOMOACONITASE, MITOCHONDRIAL-RELATED"/>
    <property type="match status" value="1"/>
</dbReference>
<dbReference type="PANTHER" id="PTHR43822:SF2">
    <property type="entry name" value="HOMOACONITASE, MITOCHONDRIAL"/>
    <property type="match status" value="1"/>
</dbReference>
<evidence type="ECO:0000259" key="20">
    <source>
        <dbReference type="Pfam" id="PF00694"/>
    </source>
</evidence>
<evidence type="ECO:0000256" key="14">
    <source>
        <dbReference type="ARBA" id="ARBA00023239"/>
    </source>
</evidence>
<comment type="similarity">
    <text evidence="4 17">Belongs to the aconitase/IPM isomerase family.</text>
</comment>
<dbReference type="SUPFAM" id="SSF52016">
    <property type="entry name" value="LeuD/IlvD-like"/>
    <property type="match status" value="1"/>
</dbReference>
<evidence type="ECO:0000256" key="11">
    <source>
        <dbReference type="ARBA" id="ARBA00023014"/>
    </source>
</evidence>
<dbReference type="Pfam" id="PF00694">
    <property type="entry name" value="Aconitase_C"/>
    <property type="match status" value="1"/>
</dbReference>
<evidence type="ECO:0000256" key="18">
    <source>
        <dbReference type="SAM" id="MobiDB-lite"/>
    </source>
</evidence>
<evidence type="ECO:0000313" key="21">
    <source>
        <dbReference type="EMBL" id="KAL2279181.1"/>
    </source>
</evidence>
<feature type="region of interest" description="Disordered" evidence="18">
    <location>
        <begin position="417"/>
        <end position="453"/>
    </location>
</feature>
<evidence type="ECO:0000256" key="12">
    <source>
        <dbReference type="ARBA" id="ARBA00023128"/>
    </source>
</evidence>
<comment type="catalytic activity">
    <reaction evidence="15 17">
        <text>(2R,3S)-homoisocitrate = cis-homoaconitate + H2O</text>
        <dbReference type="Rhea" id="RHEA:15485"/>
        <dbReference type="ChEBI" id="CHEBI:15377"/>
        <dbReference type="ChEBI" id="CHEBI:15404"/>
        <dbReference type="ChEBI" id="CHEBI:58174"/>
        <dbReference type="EC" id="4.2.1.36"/>
    </reaction>
</comment>
<keyword evidence="13 17" id="KW-0457">Lysine biosynthesis</keyword>
<dbReference type="PRINTS" id="PR00415">
    <property type="entry name" value="ACONITASE"/>
</dbReference>
<dbReference type="EC" id="4.2.1.36" evidence="5 17"/>
<dbReference type="InterPro" id="IPR000573">
    <property type="entry name" value="AconitaseA/IPMdHydase_ssu_swvl"/>
</dbReference>
<dbReference type="InterPro" id="IPR050067">
    <property type="entry name" value="IPM_dehydratase_rel_enz"/>
</dbReference>
<evidence type="ECO:0000256" key="10">
    <source>
        <dbReference type="ARBA" id="ARBA00023004"/>
    </source>
</evidence>
<protein>
    <recommendedName>
        <fullName evidence="6 17">Homoaconitase, mitochondrial</fullName>
        <ecNumber evidence="5 17">4.2.1.36</ecNumber>
    </recommendedName>
    <alternativeName>
        <fullName evidence="16 17">Homoaconitate hydratase</fullName>
    </alternativeName>
</protein>
<dbReference type="NCBIfam" id="TIGR00139">
    <property type="entry name" value="h_aconitase"/>
    <property type="match status" value="1"/>
</dbReference>
<keyword evidence="12 17" id="KW-0496">Mitochondrion</keyword>
<comment type="function">
    <text evidence="1 17">Catalyzes the reversible hydration of cis-homoaconitate to (2R,3S)-homoisocitrate, a step in the alpha-aminoadipate pathway for lysine biosynthesis.</text>
</comment>
<feature type="domain" description="Aconitase/3-isopropylmalate dehydratase large subunit alpha/beta/alpha" evidence="19">
    <location>
        <begin position="16"/>
        <end position="394"/>
    </location>
</feature>
<evidence type="ECO:0000256" key="8">
    <source>
        <dbReference type="ARBA" id="ARBA00022723"/>
    </source>
</evidence>
<evidence type="ECO:0000256" key="5">
    <source>
        <dbReference type="ARBA" id="ARBA00012022"/>
    </source>
</evidence>
<proteinExistence type="inferred from homology"/>
<comment type="subcellular location">
    <subcellularLocation>
        <location evidence="2 17">Mitochondrion</location>
    </subcellularLocation>
</comment>
<evidence type="ECO:0000313" key="22">
    <source>
        <dbReference type="Proteomes" id="UP001600888"/>
    </source>
</evidence>
<evidence type="ECO:0000256" key="2">
    <source>
        <dbReference type="ARBA" id="ARBA00004173"/>
    </source>
</evidence>
<evidence type="ECO:0000256" key="16">
    <source>
        <dbReference type="ARBA" id="ARBA00032706"/>
    </source>
</evidence>
<dbReference type="Gene3D" id="3.30.499.10">
    <property type="entry name" value="Aconitase, domain 3"/>
    <property type="match status" value="2"/>
</dbReference>
<comment type="pathway">
    <text evidence="3 17">Amino-acid biosynthesis; L-lysine biosynthesis via AAA pathway; L-alpha-aminoadipate from 2-oxoglutarate: step 3/5.</text>
</comment>
<dbReference type="SUPFAM" id="SSF53732">
    <property type="entry name" value="Aconitase iron-sulfur domain"/>
    <property type="match status" value="1"/>
</dbReference>
<evidence type="ECO:0000256" key="15">
    <source>
        <dbReference type="ARBA" id="ARBA00029338"/>
    </source>
</evidence>
<sequence length="650" mass="69901">MGATRVYEAKQVVIALDHDIQNTSPSNLHKYAQIEAFAAEHGLTFFPAGRGISHQVMVEEGFAWPGTMVVASDSHAVHYGALGCLGTPVVRTDAASIWATGRTFWQIPPIAKVTFTGTLPPGVNGKDVIAALCGLFESDVLNHAVEFTGTEETLASLPMDSRMTIANMACEWGALTALFPVDRTLEGWLRDRATKAALAGNQTSPQRINHEKIDELLANPLMADDDAVYAKNLYLDLSTLSPYVSGPNSVKVITPLNKLAQQNIRINRAYIVSCTASRASDLASAAKVFKDAAEANPSIVPRVADGVQLYIAAASAPEQEAAEMAGDWQTLLDAGAQQLPPGCGPCIGLGRGLLEPGEVGISASNRNFPGRMGARTAHVYLASAEVVAASALRGTISGPDAYKVPGDWSRVEYGYGTGAKRTTREQPGNTTRRPCSPIERVKPTEGTSTSTTEILPGFPEKICGEILFCDIDNLNTDAIYPGKYTYQDGISKEEMARVCMENYDPRFNDIARPNDVLVAGFNFGCGSSREQSATAILAKQIPLVVGGSFANIFTRNSVNNALMTLELPRLVERLRTRFHSPSSAAEAGGHQRTRRTGWTLTWDIKHSIVEVQEGEQGERWAEKVGELPANVQAIIAAGGLESWVRSEIAK</sequence>
<dbReference type="InterPro" id="IPR039386">
    <property type="entry name" value="Homoaconitase_swivel"/>
</dbReference>
<evidence type="ECO:0000256" key="1">
    <source>
        <dbReference type="ARBA" id="ARBA00003422"/>
    </source>
</evidence>
<dbReference type="Proteomes" id="UP001600888">
    <property type="component" value="Unassembled WGS sequence"/>
</dbReference>
<dbReference type="InterPro" id="IPR004418">
    <property type="entry name" value="Homoaconitase_mito"/>
</dbReference>
<keyword evidence="7 17" id="KW-0028">Amino-acid biosynthesis</keyword>
<keyword evidence="11 17" id="KW-0411">Iron-sulfur</keyword>
<dbReference type="InterPro" id="IPR015928">
    <property type="entry name" value="Aconitase/3IPM_dehydase_swvl"/>
</dbReference>
<organism evidence="21 22">
    <name type="scientific">Diaporthe vaccinii</name>
    <dbReference type="NCBI Taxonomy" id="105482"/>
    <lineage>
        <taxon>Eukaryota</taxon>
        <taxon>Fungi</taxon>
        <taxon>Dikarya</taxon>
        <taxon>Ascomycota</taxon>
        <taxon>Pezizomycotina</taxon>
        <taxon>Sordariomycetes</taxon>
        <taxon>Sordariomycetidae</taxon>
        <taxon>Diaporthales</taxon>
        <taxon>Diaporthaceae</taxon>
        <taxon>Diaporthe</taxon>
        <taxon>Diaporthe eres species complex</taxon>
    </lineage>
</organism>
<evidence type="ECO:0000256" key="7">
    <source>
        <dbReference type="ARBA" id="ARBA00022605"/>
    </source>
</evidence>
<comment type="caution">
    <text evidence="21">The sequence shown here is derived from an EMBL/GenBank/DDBJ whole genome shotgun (WGS) entry which is preliminary data.</text>
</comment>
<dbReference type="Pfam" id="PF00330">
    <property type="entry name" value="Aconitase"/>
    <property type="match status" value="1"/>
</dbReference>
<evidence type="ECO:0000256" key="9">
    <source>
        <dbReference type="ARBA" id="ARBA00022946"/>
    </source>
</evidence>
<dbReference type="CDD" id="cd01674">
    <property type="entry name" value="Homoaconitase_Swivel"/>
    <property type="match status" value="1"/>
</dbReference>
<feature type="domain" description="Aconitase A/isopropylmalate dehydratase small subunit swivel" evidence="20">
    <location>
        <begin position="449"/>
        <end position="569"/>
    </location>
</feature>
<evidence type="ECO:0000256" key="3">
    <source>
        <dbReference type="ARBA" id="ARBA00005106"/>
    </source>
</evidence>
<keyword evidence="9 17" id="KW-0809">Transit peptide</keyword>
<dbReference type="InterPro" id="IPR001030">
    <property type="entry name" value="Acoase/IPM_deHydtase_lsu_aba"/>
</dbReference>
<evidence type="ECO:0000256" key="6">
    <source>
        <dbReference type="ARBA" id="ARBA00021560"/>
    </source>
</evidence>
<name>A0ABR4E9T5_9PEZI</name>
<keyword evidence="22" id="KW-1185">Reference proteome</keyword>
<reference evidence="21 22" key="1">
    <citation type="submission" date="2024-03" db="EMBL/GenBank/DDBJ databases">
        <title>A high-quality draft genome sequence of Diaporthe vaccinii, a causative agent of upright dieback and viscid rot disease in cranberry plants.</title>
        <authorList>
            <person name="Sarrasin M."/>
            <person name="Lang B.F."/>
            <person name="Burger G."/>
        </authorList>
    </citation>
    <scope>NUCLEOTIDE SEQUENCE [LARGE SCALE GENOMIC DNA]</scope>
    <source>
        <strain evidence="21 22">IS7</strain>
    </source>
</reference>
<accession>A0ABR4E9T5</accession>
<dbReference type="InterPro" id="IPR018136">
    <property type="entry name" value="Aconitase_4Fe-4S_BS"/>
</dbReference>
<dbReference type="PROSITE" id="PS01244">
    <property type="entry name" value="ACONITASE_2"/>
    <property type="match status" value="1"/>
</dbReference>
<evidence type="ECO:0000259" key="19">
    <source>
        <dbReference type="Pfam" id="PF00330"/>
    </source>
</evidence>
<dbReference type="Gene3D" id="3.20.19.10">
    <property type="entry name" value="Aconitase, domain 4"/>
    <property type="match status" value="1"/>
</dbReference>
<keyword evidence="8 17" id="KW-0479">Metal-binding</keyword>
<dbReference type="InterPro" id="IPR036008">
    <property type="entry name" value="Aconitase_4Fe-4S_dom"/>
</dbReference>